<dbReference type="PANTHER" id="PTHR38790">
    <property type="entry name" value="2EXR DOMAIN-CONTAINING PROTEIN-RELATED"/>
    <property type="match status" value="1"/>
</dbReference>
<sequence length="364" mass="41686">MNLVIRCLRRWLPSYEHKTFEDISDRVFPVQQTSEQQHGSQDHLPTERLPTRLGDDEFESLFSRDTAGNAVINSAYCTENNRKYSPLLKLPGEIRNRIYGYAIGGHVLLSKYTVKGREYQELRGDEVAQSNYFHGKEVPVGDRHALYRLYCDHLGSSELKLVPSSTGDLLARTCRQLRHETGLLRYTLNTLQLETHEDIDNILHAYPSLATSLTHVVVPYCDMYQFGFMLMRVIEFGDEYLLQLMVSRFRFARAFQKLEGLKKVTLLNDWRDGTALSGFHREDMGLRVITPASAKLFIRALRGCIKKGLQVEFMLDRKNPAFGLLHPGTVIGGGMENEVVEKNRLPPHVSPSSLSRLLCRYYSV</sequence>
<evidence type="ECO:0000313" key="2">
    <source>
        <dbReference type="Proteomes" id="UP000799764"/>
    </source>
</evidence>
<dbReference type="EMBL" id="MU001504">
    <property type="protein sequence ID" value="KAF2442097.1"/>
    <property type="molecule type" value="Genomic_DNA"/>
</dbReference>
<evidence type="ECO:0000313" key="1">
    <source>
        <dbReference type="EMBL" id="KAF2442097.1"/>
    </source>
</evidence>
<organism evidence="1 2">
    <name type="scientific">Karstenula rhodostoma CBS 690.94</name>
    <dbReference type="NCBI Taxonomy" id="1392251"/>
    <lineage>
        <taxon>Eukaryota</taxon>
        <taxon>Fungi</taxon>
        <taxon>Dikarya</taxon>
        <taxon>Ascomycota</taxon>
        <taxon>Pezizomycotina</taxon>
        <taxon>Dothideomycetes</taxon>
        <taxon>Pleosporomycetidae</taxon>
        <taxon>Pleosporales</taxon>
        <taxon>Massarineae</taxon>
        <taxon>Didymosphaeriaceae</taxon>
        <taxon>Karstenula</taxon>
    </lineage>
</organism>
<dbReference type="Proteomes" id="UP000799764">
    <property type="component" value="Unassembled WGS sequence"/>
</dbReference>
<keyword evidence="2" id="KW-1185">Reference proteome</keyword>
<accession>A0A9P4PDT3</accession>
<dbReference type="PANTHER" id="PTHR38790:SF4">
    <property type="entry name" value="2EXR DOMAIN-CONTAINING PROTEIN"/>
    <property type="match status" value="1"/>
</dbReference>
<protein>
    <submittedName>
        <fullName evidence="1">Uncharacterized protein</fullName>
    </submittedName>
</protein>
<dbReference type="AlphaFoldDB" id="A0A9P4PDT3"/>
<reference evidence="1" key="1">
    <citation type="journal article" date="2020" name="Stud. Mycol.">
        <title>101 Dothideomycetes genomes: a test case for predicting lifestyles and emergence of pathogens.</title>
        <authorList>
            <person name="Haridas S."/>
            <person name="Albert R."/>
            <person name="Binder M."/>
            <person name="Bloem J."/>
            <person name="Labutti K."/>
            <person name="Salamov A."/>
            <person name="Andreopoulos B."/>
            <person name="Baker S."/>
            <person name="Barry K."/>
            <person name="Bills G."/>
            <person name="Bluhm B."/>
            <person name="Cannon C."/>
            <person name="Castanera R."/>
            <person name="Culley D."/>
            <person name="Daum C."/>
            <person name="Ezra D."/>
            <person name="Gonzalez J."/>
            <person name="Henrissat B."/>
            <person name="Kuo A."/>
            <person name="Liang C."/>
            <person name="Lipzen A."/>
            <person name="Lutzoni F."/>
            <person name="Magnuson J."/>
            <person name="Mondo S."/>
            <person name="Nolan M."/>
            <person name="Ohm R."/>
            <person name="Pangilinan J."/>
            <person name="Park H.-J."/>
            <person name="Ramirez L."/>
            <person name="Alfaro M."/>
            <person name="Sun H."/>
            <person name="Tritt A."/>
            <person name="Yoshinaga Y."/>
            <person name="Zwiers L.-H."/>
            <person name="Turgeon B."/>
            <person name="Goodwin S."/>
            <person name="Spatafora J."/>
            <person name="Crous P."/>
            <person name="Grigoriev I."/>
        </authorList>
    </citation>
    <scope>NUCLEOTIDE SEQUENCE</scope>
    <source>
        <strain evidence="1">CBS 690.94</strain>
    </source>
</reference>
<name>A0A9P4PDT3_9PLEO</name>
<proteinExistence type="predicted"/>
<gene>
    <name evidence="1" type="ORF">P171DRAFT_445854</name>
</gene>
<comment type="caution">
    <text evidence="1">The sequence shown here is derived from an EMBL/GenBank/DDBJ whole genome shotgun (WGS) entry which is preliminary data.</text>
</comment>
<dbReference type="OrthoDB" id="5413827at2759"/>